<evidence type="ECO:0000256" key="2">
    <source>
        <dbReference type="SAM" id="Phobius"/>
    </source>
</evidence>
<feature type="transmembrane region" description="Helical" evidence="2">
    <location>
        <begin position="388"/>
        <end position="406"/>
    </location>
</feature>
<protein>
    <submittedName>
        <fullName evidence="4">Isopeptide-forming domain-containing fimbrial protein</fullName>
    </submittedName>
</protein>
<evidence type="ECO:0000313" key="4">
    <source>
        <dbReference type="EMBL" id="MEI4801692.1"/>
    </source>
</evidence>
<keyword evidence="2" id="KW-0812">Transmembrane</keyword>
<feature type="chain" id="PRO_5046002190" evidence="3">
    <location>
        <begin position="22"/>
        <end position="412"/>
    </location>
</feature>
<feature type="signal peptide" evidence="3">
    <location>
        <begin position="1"/>
        <end position="21"/>
    </location>
</feature>
<dbReference type="EMBL" id="JBAWSX010000004">
    <property type="protein sequence ID" value="MEI4801692.1"/>
    <property type="molecule type" value="Genomic_DNA"/>
</dbReference>
<reference evidence="4 5" key="1">
    <citation type="submission" date="2024-01" db="EMBL/GenBank/DDBJ databases">
        <title>Seven novel Bacillus-like species.</title>
        <authorList>
            <person name="Liu G."/>
        </authorList>
    </citation>
    <scope>NUCLEOTIDE SEQUENCE [LARGE SCALE GENOMIC DNA]</scope>
    <source>
        <strain evidence="4 5">FJAT-51639</strain>
    </source>
</reference>
<keyword evidence="2" id="KW-0472">Membrane</keyword>
<dbReference type="RefSeq" id="WP_336472340.1">
    <property type="nucleotide sequence ID" value="NZ_JBAWSX010000004.1"/>
</dbReference>
<feature type="compositionally biased region" description="Polar residues" evidence="1">
    <location>
        <begin position="295"/>
        <end position="306"/>
    </location>
</feature>
<evidence type="ECO:0000256" key="3">
    <source>
        <dbReference type="SAM" id="SignalP"/>
    </source>
</evidence>
<dbReference type="InterPro" id="IPR026466">
    <property type="entry name" value="Fim_isopep_form_D2_dom"/>
</dbReference>
<dbReference type="Gene3D" id="2.60.40.740">
    <property type="match status" value="1"/>
</dbReference>
<name>A0ABU8FG78_9BACI</name>
<sequence length="412" mass="45737">MKQKKLLSLFVVFLISLTTFMQPMVTLGAGNDTVNGSKINQEYVIKNPDGTPKVEFKRGEQVTYNINVATKGDPNTGVALDYKVRLELQDARAYLIEIPKHQGYISDVKGFVENGKRVAVISLSKVPNDTKVTIPVKFNFHDDASNGHTVTLSATLQSDTGENLAFANDVSFKVFVSVTPKVTKDVEGKDHLEIAKGKEFNYNLKTVVPENLKGYESLTLSDTLDNNLTIVGTKVLVDGKESELKANVNKQLVTLKLTREQLEVIKGKEIKVVVTSKINENAPIEIISSKATIRLNDNPSEDSNVVTVIPTKEEPTKEEPTKEEPTKEEPTKEEPTKGEPTKEEPTKEEPTKEEPTKEEPTKGESTKEEPKQPQKEIPKMNQTNNSTVTLIGTLLVLGALFSFFIVRRRKNS</sequence>
<dbReference type="Proteomes" id="UP001372526">
    <property type="component" value="Unassembled WGS sequence"/>
</dbReference>
<gene>
    <name evidence="4" type="ORF">WAZ07_10190</name>
</gene>
<accession>A0ABU8FG78</accession>
<evidence type="ECO:0000256" key="1">
    <source>
        <dbReference type="SAM" id="MobiDB-lite"/>
    </source>
</evidence>
<proteinExistence type="predicted"/>
<keyword evidence="5" id="KW-1185">Reference proteome</keyword>
<feature type="compositionally biased region" description="Basic and acidic residues" evidence="1">
    <location>
        <begin position="311"/>
        <end position="378"/>
    </location>
</feature>
<comment type="caution">
    <text evidence="4">The sequence shown here is derived from an EMBL/GenBank/DDBJ whole genome shotgun (WGS) entry which is preliminary data.</text>
</comment>
<keyword evidence="3" id="KW-0732">Signal</keyword>
<evidence type="ECO:0000313" key="5">
    <source>
        <dbReference type="Proteomes" id="UP001372526"/>
    </source>
</evidence>
<organism evidence="4 5">
    <name type="scientific">Bacillus bruguierae</name>
    <dbReference type="NCBI Taxonomy" id="3127667"/>
    <lineage>
        <taxon>Bacteria</taxon>
        <taxon>Bacillati</taxon>
        <taxon>Bacillota</taxon>
        <taxon>Bacilli</taxon>
        <taxon>Bacillales</taxon>
        <taxon>Bacillaceae</taxon>
        <taxon>Bacillus</taxon>
    </lineage>
</organism>
<keyword evidence="2" id="KW-1133">Transmembrane helix</keyword>
<feature type="region of interest" description="Disordered" evidence="1">
    <location>
        <begin position="295"/>
        <end position="382"/>
    </location>
</feature>
<dbReference type="NCBIfam" id="TIGR04226">
    <property type="entry name" value="RrgB_K2N_iso_D2"/>
    <property type="match status" value="1"/>
</dbReference>